<keyword evidence="2" id="KW-0732">Signal</keyword>
<accession>A0AAV9ZKD5</accession>
<protein>
    <submittedName>
        <fullName evidence="3">Uncharacterized protein</fullName>
    </submittedName>
</protein>
<feature type="chain" id="PRO_5043765688" evidence="2">
    <location>
        <begin position="23"/>
        <end position="445"/>
    </location>
</feature>
<dbReference type="AlphaFoldDB" id="A0AAV9ZKD5"/>
<feature type="signal peptide" evidence="2">
    <location>
        <begin position="1"/>
        <end position="22"/>
    </location>
</feature>
<keyword evidence="4" id="KW-1185">Reference proteome</keyword>
<dbReference type="Proteomes" id="UP001362999">
    <property type="component" value="Unassembled WGS sequence"/>
</dbReference>
<name>A0AAV9ZKD5_9AGAR</name>
<organism evidence="3 4">
    <name type="scientific">Favolaschia claudopus</name>
    <dbReference type="NCBI Taxonomy" id="2862362"/>
    <lineage>
        <taxon>Eukaryota</taxon>
        <taxon>Fungi</taxon>
        <taxon>Dikarya</taxon>
        <taxon>Basidiomycota</taxon>
        <taxon>Agaricomycotina</taxon>
        <taxon>Agaricomycetes</taxon>
        <taxon>Agaricomycetidae</taxon>
        <taxon>Agaricales</taxon>
        <taxon>Marasmiineae</taxon>
        <taxon>Mycenaceae</taxon>
        <taxon>Favolaschia</taxon>
    </lineage>
</organism>
<evidence type="ECO:0000313" key="4">
    <source>
        <dbReference type="Proteomes" id="UP001362999"/>
    </source>
</evidence>
<feature type="region of interest" description="Disordered" evidence="1">
    <location>
        <begin position="296"/>
        <end position="317"/>
    </location>
</feature>
<evidence type="ECO:0000256" key="2">
    <source>
        <dbReference type="SAM" id="SignalP"/>
    </source>
</evidence>
<proteinExistence type="predicted"/>
<gene>
    <name evidence="3" type="ORF">R3P38DRAFT_2806295</name>
</gene>
<dbReference type="SUPFAM" id="SSF54001">
    <property type="entry name" value="Cysteine proteinases"/>
    <property type="match status" value="1"/>
</dbReference>
<sequence length="445" mass="48882">MHSNSRPPFLPSFLLPICILEASVPLPKLSSGLAFNKTSTWFSKDAPTTPLHCLLDRPVPPLQFLDDLSKAVGQAWFDGCISIFDPRYNDGRDRLPLPALTLWKELGRVVKDQCVRKGSRDWVDEELRKPGLDGKIILSNAWLSDDHIDMMMTDLSARLAAEPELAQRVLIAPLAFSRTGLTELHFPIHIHGNHWIAGTVDFKQRLIGTVTRNTVAVNVFGEEVWEQKYAAAARVTTFIRLVRSGAIRRMAPTIPKAAIHLSNMDMPAEVSIAVALGDHNFPDLATFAALEPPKRSTRPTLADLMNPAPTKDEGSAGIVSSDISGDVSMDDCTLSGPTEGLEYTGDHGGIVSNTESELLVDQEPEGDEENTSAMDIDRPATFPASTAVDRRTLFGFFGATPKAKPEPATTKTGKRRLVRGSRRICGCGFPRGSQKAKESEWYWNQ</sequence>
<reference evidence="3 4" key="1">
    <citation type="journal article" date="2024" name="J Genomics">
        <title>Draft genome sequencing and assembly of Favolaschia claudopus CIRM-BRFM 2984 isolated from oak limbs.</title>
        <authorList>
            <person name="Navarro D."/>
            <person name="Drula E."/>
            <person name="Chaduli D."/>
            <person name="Cazenave R."/>
            <person name="Ahrendt S."/>
            <person name="Wang J."/>
            <person name="Lipzen A."/>
            <person name="Daum C."/>
            <person name="Barry K."/>
            <person name="Grigoriev I.V."/>
            <person name="Favel A."/>
            <person name="Rosso M.N."/>
            <person name="Martin F."/>
        </authorList>
    </citation>
    <scope>NUCLEOTIDE SEQUENCE [LARGE SCALE GENOMIC DNA]</scope>
    <source>
        <strain evidence="3 4">CIRM-BRFM 2984</strain>
    </source>
</reference>
<evidence type="ECO:0000256" key="1">
    <source>
        <dbReference type="SAM" id="MobiDB-lite"/>
    </source>
</evidence>
<dbReference type="EMBL" id="JAWWNJ010000135">
    <property type="protein sequence ID" value="KAK6984674.1"/>
    <property type="molecule type" value="Genomic_DNA"/>
</dbReference>
<evidence type="ECO:0000313" key="3">
    <source>
        <dbReference type="EMBL" id="KAK6984674.1"/>
    </source>
</evidence>
<comment type="caution">
    <text evidence="3">The sequence shown here is derived from an EMBL/GenBank/DDBJ whole genome shotgun (WGS) entry which is preliminary data.</text>
</comment>
<dbReference type="InterPro" id="IPR038765">
    <property type="entry name" value="Papain-like_cys_pep_sf"/>
</dbReference>